<dbReference type="Gene3D" id="3.60.15.10">
    <property type="entry name" value="Ribonuclease Z/Hydroxyacylglutathione hydrolase-like"/>
    <property type="match status" value="1"/>
</dbReference>
<dbReference type="PANTHER" id="PTHR39189:SF1">
    <property type="entry name" value="UPF0173 METAL-DEPENDENT HYDROLASE YTKL"/>
    <property type="match status" value="1"/>
</dbReference>
<dbReference type="PANTHER" id="PTHR39189">
    <property type="entry name" value="UPF0173 METAL-DEPENDENT HYDROLASE YTKL"/>
    <property type="match status" value="1"/>
</dbReference>
<name>A0A0G1P3U0_9BACT</name>
<reference evidence="1 2" key="1">
    <citation type="journal article" date="2015" name="Nature">
        <title>rRNA introns, odd ribosomes, and small enigmatic genomes across a large radiation of phyla.</title>
        <authorList>
            <person name="Brown C.T."/>
            <person name="Hug L.A."/>
            <person name="Thomas B.C."/>
            <person name="Sharon I."/>
            <person name="Castelle C.J."/>
            <person name="Singh A."/>
            <person name="Wilkins M.J."/>
            <person name="Williams K.H."/>
            <person name="Banfield J.F."/>
        </authorList>
    </citation>
    <scope>NUCLEOTIDE SEQUENCE [LARGE SCALE GENOMIC DNA]</scope>
</reference>
<dbReference type="Pfam" id="PF13483">
    <property type="entry name" value="Lactamase_B_3"/>
    <property type="match status" value="1"/>
</dbReference>
<dbReference type="InterPro" id="IPR036866">
    <property type="entry name" value="RibonucZ/Hydroxyglut_hydro"/>
</dbReference>
<dbReference type="SUPFAM" id="SSF56281">
    <property type="entry name" value="Metallo-hydrolase/oxidoreductase"/>
    <property type="match status" value="1"/>
</dbReference>
<dbReference type="EMBL" id="LCMA01000002">
    <property type="protein sequence ID" value="KKU27257.1"/>
    <property type="molecule type" value="Genomic_DNA"/>
</dbReference>
<protein>
    <submittedName>
        <fullName evidence="1">Zn-dependent hydrolase of the beta-lactamase fold-like protein</fullName>
    </submittedName>
</protein>
<accession>A0A0G1P3U0</accession>
<organism evidence="1 2">
    <name type="scientific">Candidatus Magasanikbacteria bacterium GW2011_GWA2_46_17</name>
    <dbReference type="NCBI Taxonomy" id="1619042"/>
    <lineage>
        <taxon>Bacteria</taxon>
        <taxon>Candidatus Magasanikiibacteriota</taxon>
    </lineage>
</organism>
<dbReference type="Proteomes" id="UP000034175">
    <property type="component" value="Unassembled WGS sequence"/>
</dbReference>
<keyword evidence="1" id="KW-0378">Hydrolase</keyword>
<evidence type="ECO:0000313" key="1">
    <source>
        <dbReference type="EMBL" id="KKU27257.1"/>
    </source>
</evidence>
<dbReference type="AlphaFoldDB" id="A0A0G1P3U0"/>
<gene>
    <name evidence="1" type="ORF">UX39_C0002G0036</name>
</gene>
<dbReference type="GO" id="GO:0016787">
    <property type="term" value="F:hydrolase activity"/>
    <property type="evidence" value="ECO:0007669"/>
    <property type="project" value="UniProtKB-KW"/>
</dbReference>
<sequence>MNIQWFGNSCFRIQTKHHGEPVDMVIDSYKPANGDFPRNLSTNIALFTHGADGTVTLSDEPMVIETPGEYETKGIFIYAYPVASGLIFYFESEQVTCAHLGYVNKELTDKELELVGEADILMVPVGGGDAADASTAVKIVTQIEPRIVIPMCYHSAAGETWDKLEKFSKALGLPGVTPDKKFKVTKKELPEEETKLVIIERS</sequence>
<evidence type="ECO:0000313" key="2">
    <source>
        <dbReference type="Proteomes" id="UP000034175"/>
    </source>
</evidence>
<proteinExistence type="predicted"/>
<comment type="caution">
    <text evidence="1">The sequence shown here is derived from an EMBL/GenBank/DDBJ whole genome shotgun (WGS) entry which is preliminary data.</text>
</comment>